<dbReference type="InterPro" id="IPR011251">
    <property type="entry name" value="Luciferase-like_dom"/>
</dbReference>
<dbReference type="PANTHER" id="PTHR30137">
    <property type="entry name" value="LUCIFERASE-LIKE MONOOXYGENASE"/>
    <property type="match status" value="1"/>
</dbReference>
<dbReference type="EMBL" id="NTKD01000007">
    <property type="protein sequence ID" value="PDH40997.1"/>
    <property type="molecule type" value="Genomic_DNA"/>
</dbReference>
<dbReference type="Gene3D" id="3.20.20.30">
    <property type="entry name" value="Luciferase-like domain"/>
    <property type="match status" value="1"/>
</dbReference>
<dbReference type="Proteomes" id="UP000219327">
    <property type="component" value="Unassembled WGS sequence"/>
</dbReference>
<dbReference type="CDD" id="cd01097">
    <property type="entry name" value="Tetrahydromethanopterin_reductase"/>
    <property type="match status" value="1"/>
</dbReference>
<evidence type="ECO:0000313" key="3">
    <source>
        <dbReference type="Proteomes" id="UP000219327"/>
    </source>
</evidence>
<dbReference type="Pfam" id="PF00296">
    <property type="entry name" value="Bac_luciferase"/>
    <property type="match status" value="1"/>
</dbReference>
<feature type="domain" description="Luciferase-like" evidence="1">
    <location>
        <begin position="27"/>
        <end position="237"/>
    </location>
</feature>
<sequence length="317" mass="34669">MARQRSSRSWSVLTQLEIAVTPWRLGNAASLAEQGEFAEQLEFHSFWLPENHFGDNRSIPSPLTLLAAVAARTSRIRLGSTSYLLPIRHPIQAAEEVAVLDHLSEGRVILGIGRGIDPNMFHAFGVNPKRKRSIFNDHLSTMKRAWAGEPIELENGETVTLAPLPTQQPHPELWVAAFGPLALKQAGRLGLPYLASPGETVDKLTVNYGLFKEACVEAGQPIPDITPVMRTLFVSDSNTTLNTVRRALAASPSREPAAVEDWAIIGSKTEVADQIQGLREKLGVTHLVARGRLPDVDTPSLMTSLEALAEIRDSMLV</sequence>
<name>A0A2A5WXP6_9GAMM</name>
<evidence type="ECO:0000259" key="1">
    <source>
        <dbReference type="Pfam" id="PF00296"/>
    </source>
</evidence>
<dbReference type="SUPFAM" id="SSF51679">
    <property type="entry name" value="Bacterial luciferase-like"/>
    <property type="match status" value="1"/>
</dbReference>
<dbReference type="GO" id="GO:0016705">
    <property type="term" value="F:oxidoreductase activity, acting on paired donors, with incorporation or reduction of molecular oxygen"/>
    <property type="evidence" value="ECO:0007669"/>
    <property type="project" value="InterPro"/>
</dbReference>
<reference evidence="2 3" key="1">
    <citation type="submission" date="2017-08" db="EMBL/GenBank/DDBJ databases">
        <title>Fine stratification of microbial communities through a metagenomic profile of the photic zone.</title>
        <authorList>
            <person name="Haro-Moreno J.M."/>
            <person name="Lopez-Perez M."/>
            <person name="De La Torre J."/>
            <person name="Picazo A."/>
            <person name="Camacho A."/>
            <person name="Rodriguez-Valera F."/>
        </authorList>
    </citation>
    <scope>NUCLEOTIDE SEQUENCE [LARGE SCALE GENOMIC DNA]</scope>
    <source>
        <strain evidence="2">MED-G24</strain>
    </source>
</reference>
<proteinExistence type="predicted"/>
<comment type="caution">
    <text evidence="2">The sequence shown here is derived from an EMBL/GenBank/DDBJ whole genome shotgun (WGS) entry which is preliminary data.</text>
</comment>
<dbReference type="InterPro" id="IPR050766">
    <property type="entry name" value="Bact_Lucif_Oxidored"/>
</dbReference>
<accession>A0A2A5WXP6</accession>
<dbReference type="GO" id="GO:0005829">
    <property type="term" value="C:cytosol"/>
    <property type="evidence" value="ECO:0007669"/>
    <property type="project" value="TreeGrafter"/>
</dbReference>
<gene>
    <name evidence="2" type="ORF">CNE99_02640</name>
</gene>
<dbReference type="AlphaFoldDB" id="A0A2A5WXP6"/>
<protein>
    <recommendedName>
        <fullName evidence="1">Luciferase-like domain-containing protein</fullName>
    </recommendedName>
</protein>
<organism evidence="2 3">
    <name type="scientific">OM182 bacterium MED-G24</name>
    <dbReference type="NCBI Taxonomy" id="1986255"/>
    <lineage>
        <taxon>Bacteria</taxon>
        <taxon>Pseudomonadati</taxon>
        <taxon>Pseudomonadota</taxon>
        <taxon>Gammaproteobacteria</taxon>
        <taxon>OMG group</taxon>
        <taxon>OM182 clade</taxon>
    </lineage>
</organism>
<dbReference type="PANTHER" id="PTHR30137:SF6">
    <property type="entry name" value="LUCIFERASE-LIKE MONOOXYGENASE"/>
    <property type="match status" value="1"/>
</dbReference>
<dbReference type="InterPro" id="IPR036661">
    <property type="entry name" value="Luciferase-like_sf"/>
</dbReference>
<evidence type="ECO:0000313" key="2">
    <source>
        <dbReference type="EMBL" id="PDH40997.1"/>
    </source>
</evidence>